<dbReference type="GO" id="GO:0003676">
    <property type="term" value="F:nucleic acid binding"/>
    <property type="evidence" value="ECO:0007669"/>
    <property type="project" value="InterPro"/>
</dbReference>
<dbReference type="EMBL" id="CP035467">
    <property type="protein sequence ID" value="QCW82906.1"/>
    <property type="molecule type" value="Genomic_DNA"/>
</dbReference>
<organism evidence="7 8">
    <name type="scientific">Methylotuvimicrobium buryatense</name>
    <name type="common">Methylomicrobium buryatense</name>
    <dbReference type="NCBI Taxonomy" id="95641"/>
    <lineage>
        <taxon>Bacteria</taxon>
        <taxon>Pseudomonadati</taxon>
        <taxon>Pseudomonadota</taxon>
        <taxon>Gammaproteobacteria</taxon>
        <taxon>Methylococcales</taxon>
        <taxon>Methylococcaceae</taxon>
        <taxon>Methylotuvimicrobium</taxon>
    </lineage>
</organism>
<dbReference type="Gene3D" id="3.100.10.20">
    <property type="entry name" value="CRISPR-associated endonuclease Cas1, N-terminal domain"/>
    <property type="match status" value="1"/>
</dbReference>
<dbReference type="STRING" id="675511.GCA_000341735_00614"/>
<dbReference type="GO" id="GO:0043571">
    <property type="term" value="P:maintenance of CRISPR repeat elements"/>
    <property type="evidence" value="ECO:0007669"/>
    <property type="project" value="InterPro"/>
</dbReference>
<dbReference type="OrthoDB" id="5766767at2"/>
<keyword evidence="2" id="KW-0479">Metal-binding</keyword>
<evidence type="ECO:0000256" key="4">
    <source>
        <dbReference type="ARBA" id="ARBA00022801"/>
    </source>
</evidence>
<evidence type="ECO:0000256" key="2">
    <source>
        <dbReference type="ARBA" id="ARBA00022723"/>
    </source>
</evidence>
<dbReference type="Proteomes" id="UP000305881">
    <property type="component" value="Chromosome"/>
</dbReference>
<sequence>MRPLYIEGKPGCRVVLDEPALRISVPDKADRLFPLARISRVVCSGSVEWTMGALLACADAGIVVLILSKTGEVRARWLGVSRDRQLFAQRLLDLLSMPDGMQRYETWRAAMQKMAARSFARRAGLHDWREIPVADLLSGLRLNLMNDWPNVVNRIESLLYGEMTLLLLEQGLDVQDESVQVNRLDLAADFSRLLLWDFYLPLLDMKGRSSALPGERALVELYQGRSDRVGILFRGTVNKLHRFLMGAS</sequence>
<dbReference type="InterPro" id="IPR042211">
    <property type="entry name" value="CRISPR-assoc_Cas1_N"/>
</dbReference>
<evidence type="ECO:0000256" key="6">
    <source>
        <dbReference type="ARBA" id="ARBA00023118"/>
    </source>
</evidence>
<name>A0A4P9UT32_METBY</name>
<reference evidence="8" key="1">
    <citation type="journal article" date="2019" name="J. Bacteriol.">
        <title>A Mutagenic Screen Identifies a TonB-Dependent Receptor Required for the Lanthanide Metal Switch in the Type I Methanotroph 'Methylotuvimicrobium buryatense' 5GB1C.</title>
        <authorList>
            <person name="Groom J.D."/>
            <person name="Ford S.M."/>
            <person name="Pesesky M.W."/>
            <person name="Lidstrom M.E."/>
        </authorList>
    </citation>
    <scope>NUCLEOTIDE SEQUENCE [LARGE SCALE GENOMIC DNA]</scope>
    <source>
        <strain evidence="8">5GB1C</strain>
    </source>
</reference>
<dbReference type="GO" id="GO:0051607">
    <property type="term" value="P:defense response to virus"/>
    <property type="evidence" value="ECO:0007669"/>
    <property type="project" value="UniProtKB-KW"/>
</dbReference>
<dbReference type="GO" id="GO:0046872">
    <property type="term" value="F:metal ion binding"/>
    <property type="evidence" value="ECO:0007669"/>
    <property type="project" value="UniProtKB-KW"/>
</dbReference>
<dbReference type="Pfam" id="PF01867">
    <property type="entry name" value="Cas_Cas1"/>
    <property type="match status" value="1"/>
</dbReference>
<keyword evidence="1" id="KW-0540">Nuclease</keyword>
<evidence type="ECO:0000256" key="5">
    <source>
        <dbReference type="ARBA" id="ARBA00022842"/>
    </source>
</evidence>
<keyword evidence="8" id="KW-1185">Reference proteome</keyword>
<dbReference type="RefSeq" id="WP_017839247.1">
    <property type="nucleotide sequence ID" value="NZ_CP035467.1"/>
</dbReference>
<proteinExistence type="predicted"/>
<dbReference type="KEGG" id="mbur:EQU24_12130"/>
<dbReference type="GO" id="GO:0016787">
    <property type="term" value="F:hydrolase activity"/>
    <property type="evidence" value="ECO:0007669"/>
    <property type="project" value="UniProtKB-KW"/>
</dbReference>
<evidence type="ECO:0000313" key="7">
    <source>
        <dbReference type="EMBL" id="QCW82906.1"/>
    </source>
</evidence>
<gene>
    <name evidence="7" type="ORF">EQU24_12130</name>
</gene>
<keyword evidence="5" id="KW-0460">Magnesium</keyword>
<dbReference type="InterPro" id="IPR002729">
    <property type="entry name" value="CRISPR-assoc_Cas1"/>
</dbReference>
<keyword evidence="3" id="KW-0255">Endonuclease</keyword>
<keyword evidence="6" id="KW-0051">Antiviral defense</keyword>
<protein>
    <submittedName>
        <fullName evidence="7">DNA repair protein</fullName>
    </submittedName>
</protein>
<keyword evidence="4" id="KW-0378">Hydrolase</keyword>
<dbReference type="AlphaFoldDB" id="A0A4P9UT32"/>
<evidence type="ECO:0000256" key="1">
    <source>
        <dbReference type="ARBA" id="ARBA00022722"/>
    </source>
</evidence>
<evidence type="ECO:0000256" key="3">
    <source>
        <dbReference type="ARBA" id="ARBA00022759"/>
    </source>
</evidence>
<evidence type="ECO:0000313" key="8">
    <source>
        <dbReference type="Proteomes" id="UP000305881"/>
    </source>
</evidence>
<dbReference type="GO" id="GO:0004519">
    <property type="term" value="F:endonuclease activity"/>
    <property type="evidence" value="ECO:0007669"/>
    <property type="project" value="UniProtKB-KW"/>
</dbReference>
<accession>A0A4P9UT32</accession>